<reference evidence="7 8" key="1">
    <citation type="submission" date="2021-03" db="EMBL/GenBank/DDBJ databases">
        <title>The complete genome sequence of Acetobacter sacchari TBRC 11175.</title>
        <authorList>
            <person name="Charoenyingcharoen P."/>
            <person name="Yukphan P."/>
        </authorList>
    </citation>
    <scope>NUCLEOTIDE SEQUENCE [LARGE SCALE GENOMIC DNA]</scope>
    <source>
        <strain evidence="7 8">TBRC 11175</strain>
    </source>
</reference>
<dbReference type="PANTHER" id="PTHR11271:SF48">
    <property type="entry name" value="AMIDOHYDROLASE-RELATED DOMAIN-CONTAINING PROTEIN"/>
    <property type="match status" value="1"/>
</dbReference>
<dbReference type="InterPro" id="IPR006680">
    <property type="entry name" value="Amidohydro-rel"/>
</dbReference>
<evidence type="ECO:0000259" key="6">
    <source>
        <dbReference type="Pfam" id="PF22429"/>
    </source>
</evidence>
<dbReference type="InterPro" id="IPR011059">
    <property type="entry name" value="Metal-dep_hydrolase_composite"/>
</dbReference>
<protein>
    <submittedName>
        <fullName evidence="7">Formimidoylglutamate deiminase</fullName>
        <ecNumber evidence="7">3.5.3.13</ecNumber>
    </submittedName>
</protein>
<dbReference type="RefSeq" id="WP_207882738.1">
    <property type="nucleotide sequence ID" value="NZ_JAFVMF010000018.1"/>
</dbReference>
<keyword evidence="3 7" id="KW-0378">Hydrolase</keyword>
<dbReference type="PANTHER" id="PTHR11271">
    <property type="entry name" value="GUANINE DEAMINASE"/>
    <property type="match status" value="1"/>
</dbReference>
<dbReference type="NCBIfam" id="TIGR02022">
    <property type="entry name" value="hutF"/>
    <property type="match status" value="1"/>
</dbReference>
<evidence type="ECO:0000313" key="7">
    <source>
        <dbReference type="EMBL" id="MBO1361213.1"/>
    </source>
</evidence>
<dbReference type="NCBIfam" id="NF006684">
    <property type="entry name" value="PRK09229.1-5"/>
    <property type="match status" value="1"/>
</dbReference>
<organism evidence="7 8">
    <name type="scientific">Acetobacter sacchari</name>
    <dbReference type="NCBI Taxonomy" id="2661687"/>
    <lineage>
        <taxon>Bacteria</taxon>
        <taxon>Pseudomonadati</taxon>
        <taxon>Pseudomonadota</taxon>
        <taxon>Alphaproteobacteria</taxon>
        <taxon>Acetobacterales</taxon>
        <taxon>Acetobacteraceae</taxon>
        <taxon>Acetobacter</taxon>
    </lineage>
</organism>
<dbReference type="Pfam" id="PF01979">
    <property type="entry name" value="Amidohydro_1"/>
    <property type="match status" value="1"/>
</dbReference>
<dbReference type="Gene3D" id="2.30.40.10">
    <property type="entry name" value="Urease, subunit C, domain 1"/>
    <property type="match status" value="1"/>
</dbReference>
<dbReference type="EMBL" id="JAFVMF010000018">
    <property type="protein sequence ID" value="MBO1361213.1"/>
    <property type="molecule type" value="Genomic_DNA"/>
</dbReference>
<keyword evidence="2" id="KW-0479">Metal-binding</keyword>
<evidence type="ECO:0000256" key="1">
    <source>
        <dbReference type="ARBA" id="ARBA00001947"/>
    </source>
</evidence>
<dbReference type="InterPro" id="IPR032466">
    <property type="entry name" value="Metal_Hydrolase"/>
</dbReference>
<feature type="domain" description="Formimidoylglutamate deiminase N-terminal" evidence="6">
    <location>
        <begin position="8"/>
        <end position="47"/>
    </location>
</feature>
<keyword evidence="4" id="KW-0862">Zinc</keyword>
<evidence type="ECO:0000313" key="8">
    <source>
        <dbReference type="Proteomes" id="UP000664771"/>
    </source>
</evidence>
<dbReference type="InterPro" id="IPR010252">
    <property type="entry name" value="HutF"/>
</dbReference>
<comment type="cofactor">
    <cofactor evidence="1">
        <name>Zn(2+)</name>
        <dbReference type="ChEBI" id="CHEBI:29105"/>
    </cofactor>
</comment>
<evidence type="ECO:0000256" key="4">
    <source>
        <dbReference type="ARBA" id="ARBA00022833"/>
    </source>
</evidence>
<dbReference type="Proteomes" id="UP000664771">
    <property type="component" value="Unassembled WGS sequence"/>
</dbReference>
<dbReference type="Pfam" id="PF22429">
    <property type="entry name" value="HutF_N"/>
    <property type="match status" value="1"/>
</dbReference>
<dbReference type="SUPFAM" id="SSF51338">
    <property type="entry name" value="Composite domain of metallo-dependent hydrolases"/>
    <property type="match status" value="1"/>
</dbReference>
<proteinExistence type="predicted"/>
<feature type="domain" description="Amidohydrolase-related" evidence="5">
    <location>
        <begin position="52"/>
        <end position="436"/>
    </location>
</feature>
<sequence length="463" mass="49942">MTQTRIGFVKQALLPQGWRCNVRIATDESGRFVHIAPDATPDGVDWRADVAIPSTPNLHSHAFQRAMAGLTERRQNPADTFWTWRMLMYRLALRISPGDMRTIATHLYIEMLRAGYTQVAEFHYLHHAPDGAPYANPAEMSVQLIAAAQDAGIGLTLLPTLYARSGFGASGLQSDQRRFATSAETIMEIAERAADTVGDSRLTVGLGLHSLRAVDIADAARLTERHVHSGPVHIHVAEQTREVDECLASTGARPVSYLLDNAPVDDRWCLVHATHMDAEETARAADSRAVAGLCPITEANLGDGFFPFQDYIARKGAWGVGSDSNVLISPGEELRLLEYGQRLSRRQRCLGLPEGEVGSTGAALYRAAAQGGAQACGLLAGGDTLWGITVGARADLCTLDAARLSLPGLTGDAILDAAIFAGTALPIRDVMCAGEWRVCDGRHPLQDAARERFNMTAAALLEE</sequence>
<accession>A0ABS3LZ69</accession>
<dbReference type="GO" id="GO:0050416">
    <property type="term" value="F:formimidoylglutamate deiminase activity"/>
    <property type="evidence" value="ECO:0007669"/>
    <property type="project" value="UniProtKB-EC"/>
</dbReference>
<dbReference type="InterPro" id="IPR051607">
    <property type="entry name" value="Metallo-dep_hydrolases"/>
</dbReference>
<evidence type="ECO:0000259" key="5">
    <source>
        <dbReference type="Pfam" id="PF01979"/>
    </source>
</evidence>
<evidence type="ECO:0000256" key="2">
    <source>
        <dbReference type="ARBA" id="ARBA00022723"/>
    </source>
</evidence>
<dbReference type="EC" id="3.5.3.13" evidence="7"/>
<name>A0ABS3LZ69_9PROT</name>
<keyword evidence="8" id="KW-1185">Reference proteome</keyword>
<comment type="caution">
    <text evidence="7">The sequence shown here is derived from an EMBL/GenBank/DDBJ whole genome shotgun (WGS) entry which is preliminary data.</text>
</comment>
<dbReference type="SUPFAM" id="SSF51556">
    <property type="entry name" value="Metallo-dependent hydrolases"/>
    <property type="match status" value="1"/>
</dbReference>
<evidence type="ECO:0000256" key="3">
    <source>
        <dbReference type="ARBA" id="ARBA00022801"/>
    </source>
</evidence>
<dbReference type="Gene3D" id="3.20.20.140">
    <property type="entry name" value="Metal-dependent hydrolases"/>
    <property type="match status" value="1"/>
</dbReference>
<gene>
    <name evidence="7" type="ORF">J2D73_15605</name>
</gene>
<dbReference type="InterPro" id="IPR055156">
    <property type="entry name" value="HutF-like_N"/>
</dbReference>